<protein>
    <submittedName>
        <fullName evidence="2">Uncharacterized protein</fullName>
    </submittedName>
</protein>
<keyword evidence="3" id="KW-1185">Reference proteome</keyword>
<accession>A0AA38XLB0</accession>
<sequence>MPASFTTDTSSSRPSSPASSYRCLDRATTNTTTPFSSITPWPVTPVEGACGESDSVVKAELGEELDQKLEAFLLEEEGIQPQTRSAADLPVEASAKITNLPEFECAFGFSGNVDEPDAIPETKAAFITAVKAEIEIIRGLQKGLQSYQAAINSRDYHSFSTDFLINQNTAVVISIDQLDQINAHLRQVQEEVETYTDDETVKKESLDALRQVQPWVMRTRAILRHCHVFYKINFVLASEKKSTGQ</sequence>
<gene>
    <name evidence="2" type="ORF">H2200_001649</name>
</gene>
<dbReference type="AlphaFoldDB" id="A0AA38XLB0"/>
<reference evidence="2" key="1">
    <citation type="submission" date="2022-10" db="EMBL/GenBank/DDBJ databases">
        <title>Culturing micro-colonial fungi from biological soil crusts in the Mojave desert and describing Neophaeococcomyces mojavensis, and introducing the new genera and species Taxawa tesnikishii.</title>
        <authorList>
            <person name="Kurbessoian T."/>
            <person name="Stajich J.E."/>
        </authorList>
    </citation>
    <scope>NUCLEOTIDE SEQUENCE</scope>
    <source>
        <strain evidence="2">TK_41</strain>
    </source>
</reference>
<evidence type="ECO:0000313" key="2">
    <source>
        <dbReference type="EMBL" id="KAJ9615574.1"/>
    </source>
</evidence>
<dbReference type="EMBL" id="JAPDRK010000002">
    <property type="protein sequence ID" value="KAJ9615574.1"/>
    <property type="molecule type" value="Genomic_DNA"/>
</dbReference>
<organism evidence="2 3">
    <name type="scientific">Cladophialophora chaetospira</name>
    <dbReference type="NCBI Taxonomy" id="386627"/>
    <lineage>
        <taxon>Eukaryota</taxon>
        <taxon>Fungi</taxon>
        <taxon>Dikarya</taxon>
        <taxon>Ascomycota</taxon>
        <taxon>Pezizomycotina</taxon>
        <taxon>Eurotiomycetes</taxon>
        <taxon>Chaetothyriomycetidae</taxon>
        <taxon>Chaetothyriales</taxon>
        <taxon>Herpotrichiellaceae</taxon>
        <taxon>Cladophialophora</taxon>
    </lineage>
</organism>
<name>A0AA38XLB0_9EURO</name>
<feature type="region of interest" description="Disordered" evidence="1">
    <location>
        <begin position="1"/>
        <end position="25"/>
    </location>
</feature>
<dbReference type="Proteomes" id="UP001172673">
    <property type="component" value="Unassembled WGS sequence"/>
</dbReference>
<evidence type="ECO:0000313" key="3">
    <source>
        <dbReference type="Proteomes" id="UP001172673"/>
    </source>
</evidence>
<feature type="compositionally biased region" description="Low complexity" evidence="1">
    <location>
        <begin position="1"/>
        <end position="20"/>
    </location>
</feature>
<proteinExistence type="predicted"/>
<evidence type="ECO:0000256" key="1">
    <source>
        <dbReference type="SAM" id="MobiDB-lite"/>
    </source>
</evidence>
<comment type="caution">
    <text evidence="2">The sequence shown here is derived from an EMBL/GenBank/DDBJ whole genome shotgun (WGS) entry which is preliminary data.</text>
</comment>